<feature type="domain" description="EF-hand" evidence="12">
    <location>
        <begin position="144"/>
        <end position="179"/>
    </location>
</feature>
<dbReference type="SUPFAM" id="SSF47473">
    <property type="entry name" value="EF-hand"/>
    <property type="match status" value="2"/>
</dbReference>
<protein>
    <recommendedName>
        <fullName evidence="11">Reticulocalbin-3</fullName>
    </recommendedName>
</protein>
<name>A0A7R8W6W6_9CRUS</name>
<keyword evidence="6" id="KW-0106">Calcium</keyword>
<dbReference type="PROSITE" id="PS50222">
    <property type="entry name" value="EF_HAND_2"/>
    <property type="match status" value="4"/>
</dbReference>
<dbReference type="CDD" id="cd16226">
    <property type="entry name" value="EFh_CREC_Calumenin_like"/>
    <property type="match status" value="1"/>
</dbReference>
<dbReference type="PANTHER" id="PTHR10827:SF52">
    <property type="entry name" value="IP16409P"/>
    <property type="match status" value="1"/>
</dbReference>
<evidence type="ECO:0000256" key="2">
    <source>
        <dbReference type="ARBA" id="ARBA00022723"/>
    </source>
</evidence>
<gene>
    <name evidence="13" type="ORF">CTOB1V02_LOCUS3396</name>
</gene>
<dbReference type="FunFam" id="1.10.238.10:FF:000104">
    <property type="entry name" value="calumenin isoform X1"/>
    <property type="match status" value="1"/>
</dbReference>
<dbReference type="AlphaFoldDB" id="A0A7R8W6W6"/>
<comment type="subunit">
    <text evidence="10">Interacts with PCSK6 (immature form including the propeptide); probably involved in the maturation and the secretion of PCSK6.</text>
</comment>
<dbReference type="InterPro" id="IPR002048">
    <property type="entry name" value="EF_hand_dom"/>
</dbReference>
<comment type="subcellular location">
    <subcellularLocation>
        <location evidence="1">Endoplasmic reticulum lumen</location>
    </subcellularLocation>
</comment>
<comment type="function">
    <text evidence="9">Probable molecular chaperone assisting protein biosynthesis and transport in the endoplasmic reticulum. Required for the proper biosynthesis and transport of pulmonary surfactant-associated protein A/SP-A, pulmonary surfactant-associated protein D/SP-D and the lipid transporter ABCA3. By regulating both the proper expression and the degradation through the endoplasmic reticulum-associated protein degradation pathway of these proteins plays a crucial role in pulmonary surfactant homeostasis. Has an anti-fibrotic activity by negatively regulating the secretion of type I and type III collagens. This calcium-binding protein also transiently associates with immature PCSK6 and regulates its secretion.</text>
</comment>
<dbReference type="OrthoDB" id="293868at2759"/>
<accession>A0A7R8W6W6</accession>
<organism evidence="13">
    <name type="scientific">Cyprideis torosa</name>
    <dbReference type="NCBI Taxonomy" id="163714"/>
    <lineage>
        <taxon>Eukaryota</taxon>
        <taxon>Metazoa</taxon>
        <taxon>Ecdysozoa</taxon>
        <taxon>Arthropoda</taxon>
        <taxon>Crustacea</taxon>
        <taxon>Oligostraca</taxon>
        <taxon>Ostracoda</taxon>
        <taxon>Podocopa</taxon>
        <taxon>Podocopida</taxon>
        <taxon>Cytherocopina</taxon>
        <taxon>Cytheroidea</taxon>
        <taxon>Cytherideidae</taxon>
        <taxon>Cyprideis</taxon>
    </lineage>
</organism>
<dbReference type="PANTHER" id="PTHR10827">
    <property type="entry name" value="RETICULOCALBIN"/>
    <property type="match status" value="1"/>
</dbReference>
<dbReference type="GO" id="GO:0005788">
    <property type="term" value="C:endoplasmic reticulum lumen"/>
    <property type="evidence" value="ECO:0007669"/>
    <property type="project" value="UniProtKB-SubCell"/>
</dbReference>
<dbReference type="PROSITE" id="PS00018">
    <property type="entry name" value="EF_HAND_1"/>
    <property type="match status" value="4"/>
</dbReference>
<evidence type="ECO:0000256" key="5">
    <source>
        <dbReference type="ARBA" id="ARBA00022824"/>
    </source>
</evidence>
<keyword evidence="3" id="KW-0732">Signal</keyword>
<evidence type="ECO:0000256" key="7">
    <source>
        <dbReference type="ARBA" id="ARBA00023180"/>
    </source>
</evidence>
<dbReference type="GO" id="GO:0005509">
    <property type="term" value="F:calcium ion binding"/>
    <property type="evidence" value="ECO:0007669"/>
    <property type="project" value="InterPro"/>
</dbReference>
<dbReference type="InterPro" id="IPR018247">
    <property type="entry name" value="EF_Hand_1_Ca_BS"/>
</dbReference>
<evidence type="ECO:0000256" key="3">
    <source>
        <dbReference type="ARBA" id="ARBA00022729"/>
    </source>
</evidence>
<evidence type="ECO:0000256" key="6">
    <source>
        <dbReference type="ARBA" id="ARBA00022837"/>
    </source>
</evidence>
<evidence type="ECO:0000256" key="11">
    <source>
        <dbReference type="ARBA" id="ARBA00072696"/>
    </source>
</evidence>
<proteinExistence type="predicted"/>
<evidence type="ECO:0000256" key="10">
    <source>
        <dbReference type="ARBA" id="ARBA00063143"/>
    </source>
</evidence>
<evidence type="ECO:0000256" key="1">
    <source>
        <dbReference type="ARBA" id="ARBA00004319"/>
    </source>
</evidence>
<dbReference type="Pfam" id="PF13202">
    <property type="entry name" value="EF-hand_5"/>
    <property type="match status" value="2"/>
</dbReference>
<reference evidence="13" key="1">
    <citation type="submission" date="2020-11" db="EMBL/GenBank/DDBJ databases">
        <authorList>
            <person name="Tran Van P."/>
        </authorList>
    </citation>
    <scope>NUCLEOTIDE SEQUENCE</scope>
</reference>
<feature type="domain" description="EF-hand" evidence="12">
    <location>
        <begin position="268"/>
        <end position="303"/>
    </location>
</feature>
<feature type="domain" description="EF-hand" evidence="12">
    <location>
        <begin position="231"/>
        <end position="266"/>
    </location>
</feature>
<evidence type="ECO:0000256" key="8">
    <source>
        <dbReference type="ARBA" id="ARBA00023186"/>
    </source>
</evidence>
<dbReference type="Pfam" id="PF13499">
    <property type="entry name" value="EF-hand_7"/>
    <property type="match status" value="1"/>
</dbReference>
<evidence type="ECO:0000256" key="9">
    <source>
        <dbReference type="ARBA" id="ARBA00056975"/>
    </source>
</evidence>
<keyword evidence="7" id="KW-0325">Glycoprotein</keyword>
<keyword evidence="2" id="KW-0479">Metal-binding</keyword>
<evidence type="ECO:0000259" key="12">
    <source>
        <dbReference type="PROSITE" id="PS50222"/>
    </source>
</evidence>
<dbReference type="Gene3D" id="1.10.238.10">
    <property type="entry name" value="EF-hand"/>
    <property type="match status" value="2"/>
</dbReference>
<keyword evidence="8" id="KW-0143">Chaperone</keyword>
<keyword evidence="5" id="KW-0256">Endoplasmic reticulum</keyword>
<dbReference type="InterPro" id="IPR011992">
    <property type="entry name" value="EF-hand-dom_pair"/>
</dbReference>
<keyword evidence="4" id="KW-0677">Repeat</keyword>
<dbReference type="EMBL" id="OB660577">
    <property type="protein sequence ID" value="CAD7225456.1"/>
    <property type="molecule type" value="Genomic_DNA"/>
</dbReference>
<sequence length="395" mass="45223">MDESHAAKSAYDTTAEESPGTNGSADPLRCYISSLLEVPRVSGTRHAREADEDWLKHRCSVEMALCTHHDTRIALVLVALSLSLCVSGAVLMTNEKHGNERVVTEKPLSEHKHFEEGGLHDPDYDHEAFLGEDADDFASLTPEESKERLGQIFDRIDANGDGFVDEEELNHWIHNVQHRYIDSDLGTQWSHYNIGGQEKLTWEAYLKGAYSFLEDGSTSEMPAEERSQYEAMKARDERRWRRADQGGDMALTKDEFRDFLHPENSEHMKDTVVEETLEDIDTDGDGRISLAEYIHDMYHGEEGEEEPSWVEQEREQFKTFRDTNGDGYLDLSEVRNWIFPDDYDHSLAEAQHLIRESDSSADGKLSREEVLEHYDTFVASQATDFGEILNRHDEF</sequence>
<evidence type="ECO:0000256" key="4">
    <source>
        <dbReference type="ARBA" id="ARBA00022737"/>
    </source>
</evidence>
<dbReference type="SMART" id="SM00054">
    <property type="entry name" value="EFh"/>
    <property type="match status" value="4"/>
</dbReference>
<dbReference type="GO" id="GO:0015031">
    <property type="term" value="P:protein transport"/>
    <property type="evidence" value="ECO:0007669"/>
    <property type="project" value="UniProtKB-ARBA"/>
</dbReference>
<evidence type="ECO:0000313" key="13">
    <source>
        <dbReference type="EMBL" id="CAD7225456.1"/>
    </source>
</evidence>
<feature type="domain" description="EF-hand" evidence="12">
    <location>
        <begin position="345"/>
        <end position="380"/>
    </location>
</feature>